<dbReference type="InterPro" id="IPR042188">
    <property type="entry name" value="MmgE/PrpD_sf_2"/>
</dbReference>
<name>A0A2W7IHW3_9PROT</name>
<keyword evidence="5" id="KW-1185">Reference proteome</keyword>
<dbReference type="RefSeq" id="WP_111400251.1">
    <property type="nucleotide sequence ID" value="NZ_QKYU01000033.1"/>
</dbReference>
<evidence type="ECO:0000313" key="4">
    <source>
        <dbReference type="EMBL" id="PZW38907.1"/>
    </source>
</evidence>
<organism evidence="4 5">
    <name type="scientific">Humitalea rosea</name>
    <dbReference type="NCBI Taxonomy" id="990373"/>
    <lineage>
        <taxon>Bacteria</taxon>
        <taxon>Pseudomonadati</taxon>
        <taxon>Pseudomonadota</taxon>
        <taxon>Alphaproteobacteria</taxon>
        <taxon>Acetobacterales</taxon>
        <taxon>Roseomonadaceae</taxon>
        <taxon>Humitalea</taxon>
    </lineage>
</organism>
<dbReference type="SUPFAM" id="SSF103378">
    <property type="entry name" value="2-methylcitrate dehydratase PrpD"/>
    <property type="match status" value="1"/>
</dbReference>
<comment type="caution">
    <text evidence="4">The sequence shown here is derived from an EMBL/GenBank/DDBJ whole genome shotgun (WGS) entry which is preliminary data.</text>
</comment>
<dbReference type="InterPro" id="IPR005656">
    <property type="entry name" value="MmgE_PrpD"/>
</dbReference>
<dbReference type="OrthoDB" id="9795089at2"/>
<gene>
    <name evidence="4" type="ORF">C8P66_13323</name>
</gene>
<protein>
    <submittedName>
        <fullName evidence="4">2-methylcitrate dehydratase PrpD</fullName>
    </submittedName>
</protein>
<feature type="domain" description="MmgE/PrpD N-terminal" evidence="2">
    <location>
        <begin position="7"/>
        <end position="245"/>
    </location>
</feature>
<reference evidence="4 5" key="1">
    <citation type="submission" date="2018-06" db="EMBL/GenBank/DDBJ databases">
        <title>Genomic Encyclopedia of Archaeal and Bacterial Type Strains, Phase II (KMG-II): from individual species to whole genera.</title>
        <authorList>
            <person name="Goeker M."/>
        </authorList>
    </citation>
    <scope>NUCLEOTIDE SEQUENCE [LARGE SCALE GENOMIC DNA]</scope>
    <source>
        <strain evidence="4 5">DSM 24525</strain>
    </source>
</reference>
<dbReference type="EMBL" id="QKYU01000033">
    <property type="protein sequence ID" value="PZW38907.1"/>
    <property type="molecule type" value="Genomic_DNA"/>
</dbReference>
<dbReference type="Gene3D" id="3.30.1330.120">
    <property type="entry name" value="2-methylcitrate dehydratase PrpD"/>
    <property type="match status" value="1"/>
</dbReference>
<dbReference type="InterPro" id="IPR045337">
    <property type="entry name" value="MmgE_PrpD_C"/>
</dbReference>
<dbReference type="InterPro" id="IPR045336">
    <property type="entry name" value="MmgE_PrpD_N"/>
</dbReference>
<evidence type="ECO:0000256" key="1">
    <source>
        <dbReference type="ARBA" id="ARBA00006174"/>
    </source>
</evidence>
<dbReference type="PANTHER" id="PTHR16943:SF8">
    <property type="entry name" value="2-METHYLCITRATE DEHYDRATASE"/>
    <property type="match status" value="1"/>
</dbReference>
<evidence type="ECO:0000259" key="3">
    <source>
        <dbReference type="Pfam" id="PF19305"/>
    </source>
</evidence>
<feature type="domain" description="MmgE/PrpD C-terminal" evidence="3">
    <location>
        <begin position="267"/>
        <end position="429"/>
    </location>
</feature>
<dbReference type="AlphaFoldDB" id="A0A2W7IHW3"/>
<dbReference type="Pfam" id="PF03972">
    <property type="entry name" value="MmgE_PrpD_N"/>
    <property type="match status" value="1"/>
</dbReference>
<dbReference type="GO" id="GO:0016829">
    <property type="term" value="F:lyase activity"/>
    <property type="evidence" value="ECO:0007669"/>
    <property type="project" value="InterPro"/>
</dbReference>
<evidence type="ECO:0000259" key="2">
    <source>
        <dbReference type="Pfam" id="PF03972"/>
    </source>
</evidence>
<dbReference type="InterPro" id="IPR042183">
    <property type="entry name" value="MmgE/PrpD_sf_1"/>
</dbReference>
<dbReference type="Proteomes" id="UP000249688">
    <property type="component" value="Unassembled WGS sequence"/>
</dbReference>
<dbReference type="Gene3D" id="1.10.4100.10">
    <property type="entry name" value="2-methylcitrate dehydratase PrpD"/>
    <property type="match status" value="1"/>
</dbReference>
<accession>A0A2W7IHW3</accession>
<dbReference type="PANTHER" id="PTHR16943">
    <property type="entry name" value="2-METHYLCITRATE DEHYDRATASE-RELATED"/>
    <property type="match status" value="1"/>
</dbReference>
<sequence>MSLTVSERLGAFVAGSDWRDITPAVRREATRTLLNHLGCALGVAGDPAVGAALDVMRACSAAPTATVVGQTARLDAMGAAFVNAIAANLLDYDDTHLRTVIHPAAPVAPPVLALAEQEGRSGAEALHAFLLGAEVACRVGNGVSPGHYARGWHITSTCGVIGAAAGCARLLGLSAAQTAHAIGIATSQSAGTVENLPSAAKNVSVGSAARNGILAALLARSGYEAAPQAIEGPLGWARAMGDAPDTDAMLDGLGTQWEAARNTYKPYPAGIVFHAVIDACLELRERLGAPDPASIAAVEVAGDALLLARGDRVVNNARDARVSIHHCAALGLLRGRAGVVDFEAPAAADPLLAAFRAKVTARLDESLPRGAARVTLHLADGRREEAMVASPRGSAGRPLSDAELDAKFRDNAALGGFAAKAEAQIAAIRAIADAPGLGAMMRLLAAP</sequence>
<dbReference type="Pfam" id="PF19305">
    <property type="entry name" value="MmgE_PrpD_C"/>
    <property type="match status" value="1"/>
</dbReference>
<proteinExistence type="inferred from homology"/>
<evidence type="ECO:0000313" key="5">
    <source>
        <dbReference type="Proteomes" id="UP000249688"/>
    </source>
</evidence>
<comment type="similarity">
    <text evidence="1">Belongs to the PrpD family.</text>
</comment>
<dbReference type="InterPro" id="IPR036148">
    <property type="entry name" value="MmgE/PrpD_sf"/>
</dbReference>